<reference evidence="2" key="1">
    <citation type="submission" date="2007-07" db="EMBL/GenBank/DDBJ databases">
        <title>PCAP assembly of the Caenorhabditis remanei genome.</title>
        <authorList>
            <consortium name="The Caenorhabditis remanei Sequencing Consortium"/>
            <person name="Wilson R.K."/>
        </authorList>
    </citation>
    <scope>NUCLEOTIDE SEQUENCE [LARGE SCALE GENOMIC DNA]</scope>
    <source>
        <strain evidence="2">PB4641</strain>
    </source>
</reference>
<dbReference type="InParanoid" id="E3MUA4"/>
<keyword evidence="3" id="KW-1185">Reference proteome</keyword>
<gene>
    <name evidence="2" type="ORF">CRE_21912</name>
</gene>
<dbReference type="Gene3D" id="3.40.50.720">
    <property type="entry name" value="NAD(P)-binding Rossmann-like Domain"/>
    <property type="match status" value="1"/>
</dbReference>
<proteinExistence type="predicted"/>
<name>E3MUA4_CAERE</name>
<dbReference type="PANTHER" id="PTHR43313">
    <property type="entry name" value="SHORT-CHAIN DEHYDROGENASE/REDUCTASE FAMILY 9C"/>
    <property type="match status" value="1"/>
</dbReference>
<dbReference type="PRINTS" id="PR00081">
    <property type="entry name" value="GDHRDH"/>
</dbReference>
<dbReference type="PROSITE" id="PS00061">
    <property type="entry name" value="ADH_SHORT"/>
    <property type="match status" value="1"/>
</dbReference>
<dbReference type="Proteomes" id="UP000008281">
    <property type="component" value="Unassembled WGS sequence"/>
</dbReference>
<keyword evidence="1" id="KW-0560">Oxidoreductase</keyword>
<organism evidence="3">
    <name type="scientific">Caenorhabditis remanei</name>
    <name type="common">Caenorhabditis vulgaris</name>
    <dbReference type="NCBI Taxonomy" id="31234"/>
    <lineage>
        <taxon>Eukaryota</taxon>
        <taxon>Metazoa</taxon>
        <taxon>Ecdysozoa</taxon>
        <taxon>Nematoda</taxon>
        <taxon>Chromadorea</taxon>
        <taxon>Rhabditida</taxon>
        <taxon>Rhabditina</taxon>
        <taxon>Rhabditomorpha</taxon>
        <taxon>Rhabditoidea</taxon>
        <taxon>Rhabditidae</taxon>
        <taxon>Peloderinae</taxon>
        <taxon>Caenorhabditis</taxon>
    </lineage>
</organism>
<evidence type="ECO:0000256" key="1">
    <source>
        <dbReference type="ARBA" id="ARBA00023002"/>
    </source>
</evidence>
<protein>
    <submittedName>
        <fullName evidence="2">Uncharacterized protein</fullName>
    </submittedName>
</protein>
<dbReference type="AlphaFoldDB" id="E3MUA4"/>
<dbReference type="PANTHER" id="PTHR43313:SF18">
    <property type="entry name" value="DIETARY RESTRICTION DOWN REGULATED"/>
    <property type="match status" value="1"/>
</dbReference>
<evidence type="ECO:0000313" key="3">
    <source>
        <dbReference type="Proteomes" id="UP000008281"/>
    </source>
</evidence>
<dbReference type="Pfam" id="PF00106">
    <property type="entry name" value="adh_short"/>
    <property type="match status" value="1"/>
</dbReference>
<sequence length="352" mass="39851">MLSATALLYGFSIPFMYMVYKGKYITSRISYQEFYYAINVVPVFKWAYSLRVENMNKKTVAISGCDSGFGRILAVRLVKEGVPVIAGVLRKENGESLKRNVANPSLLTYGTLNVGDDESVKEFGKLVEKTVEGKGLWGVVANAGILGNSGPDDWLNTQDYINTMQVNTFGVMRFIQTLKKFVKKQQGRVVIISSISGRTPRPTVGPYCVSKHAVEAYADVIRHELVDFGVSVHLLEPGFFTTNITQTATNDLDAVWNRLDDETKKEYGKEFFDAYKHSRFSRLSHCADDLNPVIDAYEHALFAKYPKTRYWVGWDTILFYIPLATLPTFAQDWFISYQRRERPVPAAGVKRH</sequence>
<dbReference type="STRING" id="31234.E3MUA4"/>
<dbReference type="EMBL" id="DS268479">
    <property type="protein sequence ID" value="EFP09761.1"/>
    <property type="molecule type" value="Genomic_DNA"/>
</dbReference>
<dbReference type="InterPro" id="IPR020904">
    <property type="entry name" value="Sc_DH/Rdtase_CS"/>
</dbReference>
<dbReference type="HOGENOM" id="CLU_010194_2_0_1"/>
<dbReference type="GO" id="GO:0016491">
    <property type="term" value="F:oxidoreductase activity"/>
    <property type="evidence" value="ECO:0007669"/>
    <property type="project" value="UniProtKB-KW"/>
</dbReference>
<dbReference type="eggNOG" id="KOG1610">
    <property type="taxonomic scope" value="Eukaryota"/>
</dbReference>
<dbReference type="FunCoup" id="E3MUA4">
    <property type="interactions" value="81"/>
</dbReference>
<dbReference type="InterPro" id="IPR002347">
    <property type="entry name" value="SDR_fam"/>
</dbReference>
<dbReference type="SUPFAM" id="SSF51735">
    <property type="entry name" value="NAD(P)-binding Rossmann-fold domains"/>
    <property type="match status" value="1"/>
</dbReference>
<dbReference type="OrthoDB" id="2102561at2759"/>
<dbReference type="OMA" id="WHIRDSY"/>
<dbReference type="GO" id="GO:0008202">
    <property type="term" value="P:steroid metabolic process"/>
    <property type="evidence" value="ECO:0007669"/>
    <property type="project" value="TreeGrafter"/>
</dbReference>
<evidence type="ECO:0000313" key="2">
    <source>
        <dbReference type="EMBL" id="EFP09761.1"/>
    </source>
</evidence>
<accession>E3MUA4</accession>
<dbReference type="InterPro" id="IPR036291">
    <property type="entry name" value="NAD(P)-bd_dom_sf"/>
</dbReference>